<dbReference type="AlphaFoldDB" id="X0WTX4"/>
<organism evidence="1">
    <name type="scientific">marine sediment metagenome</name>
    <dbReference type="NCBI Taxonomy" id="412755"/>
    <lineage>
        <taxon>unclassified sequences</taxon>
        <taxon>metagenomes</taxon>
        <taxon>ecological metagenomes</taxon>
    </lineage>
</organism>
<evidence type="ECO:0000313" key="1">
    <source>
        <dbReference type="EMBL" id="GAG27938.1"/>
    </source>
</evidence>
<comment type="caution">
    <text evidence="1">The sequence shown here is derived from an EMBL/GenBank/DDBJ whole genome shotgun (WGS) entry which is preliminary data.</text>
</comment>
<feature type="non-terminal residue" evidence="1">
    <location>
        <position position="1"/>
    </location>
</feature>
<protein>
    <recommendedName>
        <fullName evidence="2">Nudix hydrolase domain-containing protein</fullName>
    </recommendedName>
</protein>
<accession>X0WTX4</accession>
<dbReference type="EMBL" id="BARS01031112">
    <property type="protein sequence ID" value="GAG27938.1"/>
    <property type="molecule type" value="Genomic_DNA"/>
</dbReference>
<proteinExistence type="predicted"/>
<sequence length="82" mass="9862">NNKCYRHIYYIAHCKEEITPSINKNKPLQMIEIGDIKWLSFREVIQHIRKYNVEKLNVARTLEHILDSKSTESEEIARNYMI</sequence>
<evidence type="ECO:0008006" key="2">
    <source>
        <dbReference type="Google" id="ProtNLM"/>
    </source>
</evidence>
<reference evidence="1" key="1">
    <citation type="journal article" date="2014" name="Front. Microbiol.">
        <title>High frequency of phylogenetically diverse reductive dehalogenase-homologous genes in deep subseafloor sedimentary metagenomes.</title>
        <authorList>
            <person name="Kawai M."/>
            <person name="Futagami T."/>
            <person name="Toyoda A."/>
            <person name="Takaki Y."/>
            <person name="Nishi S."/>
            <person name="Hori S."/>
            <person name="Arai W."/>
            <person name="Tsubouchi T."/>
            <person name="Morono Y."/>
            <person name="Uchiyama I."/>
            <person name="Ito T."/>
            <person name="Fujiyama A."/>
            <person name="Inagaki F."/>
            <person name="Takami H."/>
        </authorList>
    </citation>
    <scope>NUCLEOTIDE SEQUENCE</scope>
    <source>
        <strain evidence="1">Expedition CK06-06</strain>
    </source>
</reference>
<name>X0WTX4_9ZZZZ</name>
<gene>
    <name evidence="1" type="ORF">S01H1_48445</name>
</gene>